<gene>
    <name evidence="2" type="ORF">BT63DRAFT_460982</name>
</gene>
<feature type="transmembrane region" description="Helical" evidence="1">
    <location>
        <begin position="38"/>
        <end position="60"/>
    </location>
</feature>
<evidence type="ECO:0000313" key="3">
    <source>
        <dbReference type="Proteomes" id="UP000799302"/>
    </source>
</evidence>
<dbReference type="AlphaFoldDB" id="A0A6A6TVP0"/>
<dbReference type="EMBL" id="MU004244">
    <property type="protein sequence ID" value="KAF2663862.1"/>
    <property type="molecule type" value="Genomic_DNA"/>
</dbReference>
<dbReference type="Proteomes" id="UP000799302">
    <property type="component" value="Unassembled WGS sequence"/>
</dbReference>
<sequence length="62" mass="5899">MVAAILSLFGFGAEGILRGSLAAILQSAGAGGAGLAALPALLLSPVTVAGSLVGGALWFFGK</sequence>
<reference evidence="2" key="1">
    <citation type="journal article" date="2020" name="Stud. Mycol.">
        <title>101 Dothideomycetes genomes: a test case for predicting lifestyles and emergence of pathogens.</title>
        <authorList>
            <person name="Haridas S."/>
            <person name="Albert R."/>
            <person name="Binder M."/>
            <person name="Bloem J."/>
            <person name="Labutti K."/>
            <person name="Salamov A."/>
            <person name="Andreopoulos B."/>
            <person name="Baker S."/>
            <person name="Barry K."/>
            <person name="Bills G."/>
            <person name="Bluhm B."/>
            <person name="Cannon C."/>
            <person name="Castanera R."/>
            <person name="Culley D."/>
            <person name="Daum C."/>
            <person name="Ezra D."/>
            <person name="Gonzalez J."/>
            <person name="Henrissat B."/>
            <person name="Kuo A."/>
            <person name="Liang C."/>
            <person name="Lipzen A."/>
            <person name="Lutzoni F."/>
            <person name="Magnuson J."/>
            <person name="Mondo S."/>
            <person name="Nolan M."/>
            <person name="Ohm R."/>
            <person name="Pangilinan J."/>
            <person name="Park H.-J."/>
            <person name="Ramirez L."/>
            <person name="Alfaro M."/>
            <person name="Sun H."/>
            <person name="Tritt A."/>
            <person name="Yoshinaga Y."/>
            <person name="Zwiers L.-H."/>
            <person name="Turgeon B."/>
            <person name="Goodwin S."/>
            <person name="Spatafora J."/>
            <person name="Crous P."/>
            <person name="Grigoriev I."/>
        </authorList>
    </citation>
    <scope>NUCLEOTIDE SEQUENCE</scope>
    <source>
        <strain evidence="2">CBS 115976</strain>
    </source>
</reference>
<accession>A0A6A6TVP0</accession>
<keyword evidence="1" id="KW-1133">Transmembrane helix</keyword>
<keyword evidence="1" id="KW-0812">Transmembrane</keyword>
<evidence type="ECO:0000313" key="2">
    <source>
        <dbReference type="EMBL" id="KAF2663862.1"/>
    </source>
</evidence>
<keyword evidence="3" id="KW-1185">Reference proteome</keyword>
<organism evidence="2 3">
    <name type="scientific">Microthyrium microscopicum</name>
    <dbReference type="NCBI Taxonomy" id="703497"/>
    <lineage>
        <taxon>Eukaryota</taxon>
        <taxon>Fungi</taxon>
        <taxon>Dikarya</taxon>
        <taxon>Ascomycota</taxon>
        <taxon>Pezizomycotina</taxon>
        <taxon>Dothideomycetes</taxon>
        <taxon>Dothideomycetes incertae sedis</taxon>
        <taxon>Microthyriales</taxon>
        <taxon>Microthyriaceae</taxon>
        <taxon>Microthyrium</taxon>
    </lineage>
</organism>
<protein>
    <submittedName>
        <fullName evidence="2">Uncharacterized protein</fullName>
    </submittedName>
</protein>
<evidence type="ECO:0000256" key="1">
    <source>
        <dbReference type="SAM" id="Phobius"/>
    </source>
</evidence>
<proteinExistence type="predicted"/>
<keyword evidence="1" id="KW-0472">Membrane</keyword>
<name>A0A6A6TVP0_9PEZI</name>